<reference evidence="4 5" key="1">
    <citation type="submission" date="2020-03" db="EMBL/GenBank/DDBJ databases">
        <title>Whole genome shotgun sequence of Phytohabitans suffuscus NBRC 105367.</title>
        <authorList>
            <person name="Komaki H."/>
            <person name="Tamura T."/>
        </authorList>
    </citation>
    <scope>NUCLEOTIDE SEQUENCE [LARGE SCALE GENOMIC DNA]</scope>
    <source>
        <strain evidence="4 5">NBRC 105367</strain>
    </source>
</reference>
<dbReference type="AlphaFoldDB" id="A0A6F8YVW2"/>
<dbReference type="Pfam" id="PF00350">
    <property type="entry name" value="Dynamin_N"/>
    <property type="match status" value="1"/>
</dbReference>
<dbReference type="RefSeq" id="WP_173162216.1">
    <property type="nucleotide sequence ID" value="NZ_AP022871.1"/>
</dbReference>
<evidence type="ECO:0000256" key="1">
    <source>
        <dbReference type="SAM" id="Coils"/>
    </source>
</evidence>
<feature type="region of interest" description="Disordered" evidence="2">
    <location>
        <begin position="635"/>
        <end position="671"/>
    </location>
</feature>
<dbReference type="Gene3D" id="3.40.50.300">
    <property type="entry name" value="P-loop containing nucleotide triphosphate hydrolases"/>
    <property type="match status" value="1"/>
</dbReference>
<feature type="coiled-coil region" evidence="1">
    <location>
        <begin position="324"/>
        <end position="369"/>
    </location>
</feature>
<evidence type="ECO:0000313" key="4">
    <source>
        <dbReference type="EMBL" id="BCB90078.1"/>
    </source>
</evidence>
<keyword evidence="5" id="KW-1185">Reference proteome</keyword>
<dbReference type="CDD" id="cd09912">
    <property type="entry name" value="DLP_2"/>
    <property type="match status" value="1"/>
</dbReference>
<dbReference type="InterPro" id="IPR027417">
    <property type="entry name" value="P-loop_NTPase"/>
</dbReference>
<evidence type="ECO:0000313" key="5">
    <source>
        <dbReference type="Proteomes" id="UP000503011"/>
    </source>
</evidence>
<dbReference type="Proteomes" id="UP000503011">
    <property type="component" value="Chromosome"/>
</dbReference>
<dbReference type="InterPro" id="IPR045063">
    <property type="entry name" value="Dynamin_N"/>
</dbReference>
<dbReference type="SUPFAM" id="SSF52540">
    <property type="entry name" value="P-loop containing nucleoside triphosphate hydrolases"/>
    <property type="match status" value="1"/>
</dbReference>
<dbReference type="InterPro" id="IPR051943">
    <property type="entry name" value="TRAFAC_Dynamin-like_GTPase"/>
</dbReference>
<keyword evidence="1" id="KW-0175">Coiled coil</keyword>
<feature type="compositionally biased region" description="Pro residues" evidence="2">
    <location>
        <begin position="640"/>
        <end position="649"/>
    </location>
</feature>
<reference evidence="4 5" key="2">
    <citation type="submission" date="2020-03" db="EMBL/GenBank/DDBJ databases">
        <authorList>
            <person name="Ichikawa N."/>
            <person name="Kimura A."/>
            <person name="Kitahashi Y."/>
            <person name="Uohara A."/>
        </authorList>
    </citation>
    <scope>NUCLEOTIDE SEQUENCE [LARGE SCALE GENOMIC DNA]</scope>
    <source>
        <strain evidence="4 5">NBRC 105367</strain>
    </source>
</reference>
<proteinExistence type="predicted"/>
<organism evidence="4 5">
    <name type="scientific">Phytohabitans suffuscus</name>
    <dbReference type="NCBI Taxonomy" id="624315"/>
    <lineage>
        <taxon>Bacteria</taxon>
        <taxon>Bacillati</taxon>
        <taxon>Actinomycetota</taxon>
        <taxon>Actinomycetes</taxon>
        <taxon>Micromonosporales</taxon>
        <taxon>Micromonosporaceae</taxon>
    </lineage>
</organism>
<sequence>MRSFEELRDEILALLATTAGAARAQGAEETVRRLDRARTRLADGRLTVLLCGEFKRGKSSVANALLGEVDLLPVDTSPETNLVATVTYGAVERFAVTLDDGAGGVTARQIERHEIARYVGERANPDNAKRVALLSIEVPNPRLRGLRLLDTPGIGGVHTAHTAVTMGQLGTADAVVFVTDTDGPLLESEREFIRTAARAARITDGTDGVVFVLNKIDLVDDYGELLADLRAKAGETLGTPGTEVLVVPVSAAMRTEHLRTGSEKALAQSNFPALEQALWTALGRRRVRSLAGGALSDLDSAAEALLVPLDAEAQTLDAETDQQVDALARREEDHTRRLAELKEGRTAWRAALQDDLKKLTRALRQVAEERVNEVWQALDTRYLDDAGYLANPRRLVGKLAADCAAVMGAVSQRAERETSVVLRDFAQRHALSLGSPQIQQLPPPPVFDVPVAGATAEGPDRRMKQTRDTIFGATIGGTAGSASGTMLGVIVGSVALPGVGTVLGWQMGALIGGGIGTLIGAFVTYSASAADAAQQNQRAERQRLQAALAPHRRTQVANARDAVVDFMQDLTEAVLNDLDSRIVQETESLRDALDRSRQAQRATRETAAERRAQLAGERQAIHAVRTAVAVLAREVADPEAPAPPEPFVPTAPASPGDAAAGGGWDEEWADE</sequence>
<accession>A0A6F8YVW2</accession>
<name>A0A6F8YVW2_9ACTN</name>
<evidence type="ECO:0000259" key="3">
    <source>
        <dbReference type="Pfam" id="PF00350"/>
    </source>
</evidence>
<dbReference type="KEGG" id="psuu:Psuf_073910"/>
<dbReference type="PANTHER" id="PTHR43681:SF1">
    <property type="entry name" value="SARCALUMENIN"/>
    <property type="match status" value="1"/>
</dbReference>
<dbReference type="PANTHER" id="PTHR43681">
    <property type="entry name" value="TRANSMEMBRANE GTPASE FZO"/>
    <property type="match status" value="1"/>
</dbReference>
<evidence type="ECO:0000256" key="2">
    <source>
        <dbReference type="SAM" id="MobiDB-lite"/>
    </source>
</evidence>
<gene>
    <name evidence="4" type="ORF">Psuf_073910</name>
</gene>
<dbReference type="EMBL" id="AP022871">
    <property type="protein sequence ID" value="BCB90078.1"/>
    <property type="molecule type" value="Genomic_DNA"/>
</dbReference>
<protein>
    <recommendedName>
        <fullName evidence="3">Dynamin N-terminal domain-containing protein</fullName>
    </recommendedName>
</protein>
<feature type="domain" description="Dynamin N-terminal" evidence="3">
    <location>
        <begin position="48"/>
        <end position="215"/>
    </location>
</feature>